<dbReference type="GO" id="GO:0016787">
    <property type="term" value="F:hydrolase activity"/>
    <property type="evidence" value="ECO:0007669"/>
    <property type="project" value="UniProtKB-KW"/>
</dbReference>
<dbReference type="HOGENOM" id="CLU_020336_50_4_4"/>
<dbReference type="STRING" id="398578.Daci_5984"/>
<feature type="domain" description="AB hydrolase-1" evidence="1">
    <location>
        <begin position="58"/>
        <end position="285"/>
    </location>
</feature>
<evidence type="ECO:0000313" key="2">
    <source>
        <dbReference type="EMBL" id="ABX38612.1"/>
    </source>
</evidence>
<gene>
    <name evidence="2" type="ordered locus">Daci_5984</name>
</gene>
<dbReference type="KEGG" id="dac:Daci_5984"/>
<reference evidence="3" key="2">
    <citation type="submission" date="2007-11" db="EMBL/GenBank/DDBJ databases">
        <title>Complete sequence of Delftia acidovorans DSM 14801 / SPH-1.</title>
        <authorList>
            <person name="Copeland A."/>
            <person name="Lucas S."/>
            <person name="Lapidus A."/>
            <person name="Barry K."/>
            <person name="Glavina del Rio T."/>
            <person name="Dalin E."/>
            <person name="Tice H."/>
            <person name="Pitluck S."/>
            <person name="Lowry S."/>
            <person name="Clum A."/>
            <person name="Schmutz J."/>
            <person name="Larimer F."/>
            <person name="Land M."/>
            <person name="Hauser L."/>
            <person name="Kyrpides N."/>
            <person name="Kim E."/>
            <person name="Schleheck D."/>
            <person name="Richardson P."/>
        </authorList>
    </citation>
    <scope>NUCLEOTIDE SEQUENCE [LARGE SCALE GENOMIC DNA]</scope>
    <source>
        <strain evidence="3">DSM 14801 / SPH-1</strain>
    </source>
</reference>
<keyword evidence="3" id="KW-1185">Reference proteome</keyword>
<dbReference type="Pfam" id="PF00561">
    <property type="entry name" value="Abhydrolase_1"/>
    <property type="match status" value="1"/>
</dbReference>
<dbReference type="PRINTS" id="PR00111">
    <property type="entry name" value="ABHYDROLASE"/>
</dbReference>
<reference evidence="2 3" key="1">
    <citation type="journal article" date="2004" name="Appl. Environ. Microbiol.">
        <title>Mineralization of individual congeners of linear alkylbenzenesulfonate by defined pairs of heterotrophic bacteria.</title>
        <authorList>
            <person name="Schleheck D."/>
            <person name="Knepper T.P."/>
            <person name="Fischer K."/>
            <person name="Cook A.M."/>
        </authorList>
    </citation>
    <scope>NUCLEOTIDE SEQUENCE [LARGE SCALE GENOMIC DNA]</scope>
    <source>
        <strain evidence="3">DSM 14801 / SPH-1</strain>
    </source>
</reference>
<organism evidence="2 3">
    <name type="scientific">Delftia acidovorans (strain DSM 14801 / SPH-1)</name>
    <dbReference type="NCBI Taxonomy" id="398578"/>
    <lineage>
        <taxon>Bacteria</taxon>
        <taxon>Pseudomonadati</taxon>
        <taxon>Pseudomonadota</taxon>
        <taxon>Betaproteobacteria</taxon>
        <taxon>Burkholderiales</taxon>
        <taxon>Comamonadaceae</taxon>
        <taxon>Delftia</taxon>
    </lineage>
</organism>
<dbReference type="InterPro" id="IPR000073">
    <property type="entry name" value="AB_hydrolase_1"/>
</dbReference>
<dbReference type="EMBL" id="CP000884">
    <property type="protein sequence ID" value="ABX38612.1"/>
    <property type="molecule type" value="Genomic_DNA"/>
</dbReference>
<dbReference type="Gene3D" id="3.40.50.1820">
    <property type="entry name" value="alpha/beta hydrolase"/>
    <property type="match status" value="1"/>
</dbReference>
<name>A9C1E9_DELAS</name>
<dbReference type="InterPro" id="IPR050266">
    <property type="entry name" value="AB_hydrolase_sf"/>
</dbReference>
<protein>
    <submittedName>
        <fullName evidence="2">Alpha/beta hydrolase fold</fullName>
    </submittedName>
</protein>
<dbReference type="eggNOG" id="COG2021">
    <property type="taxonomic scope" value="Bacteria"/>
</dbReference>
<sequence length="300" mass="32878">MALTPAGLSMEHRRHGARERRAAVSGRFVTTFAGDPDMPIASVNGQNLYYEDTGGRGPALVFSHGLLMDHTMFAPQVQALQGRFRCISWDERGHGQTADPEQCAPFDYYDSADDLAALLEHLGVERAVLVGMSQGGYLSLRCALIHPEIVRALVLIDTQAMLEDPEQMPHHEALLRAWMEHGLSDDMATTVERTILGQGWSGAAAWRAKWKKATPINLGQSFLALAQRDDISPRLPDIHVPALVIHGTDDTAIAPNRARAMAKALPRAQWVEVPGAGHAANLTHPQPVNLAIERFLEQLD</sequence>
<evidence type="ECO:0000259" key="1">
    <source>
        <dbReference type="Pfam" id="PF00561"/>
    </source>
</evidence>
<keyword evidence="2" id="KW-0378">Hydrolase</keyword>
<accession>A9C1E9</accession>
<dbReference type="ESTHER" id="delas-a9c1e9">
    <property type="family name" value="6_AlphaBeta_hydrolase"/>
</dbReference>
<dbReference type="InterPro" id="IPR029058">
    <property type="entry name" value="AB_hydrolase_fold"/>
</dbReference>
<proteinExistence type="predicted"/>
<dbReference type="AlphaFoldDB" id="A9C1E9"/>
<dbReference type="PANTHER" id="PTHR43798">
    <property type="entry name" value="MONOACYLGLYCEROL LIPASE"/>
    <property type="match status" value="1"/>
</dbReference>
<dbReference type="Proteomes" id="UP000000784">
    <property type="component" value="Chromosome"/>
</dbReference>
<dbReference type="SUPFAM" id="SSF53474">
    <property type="entry name" value="alpha/beta-Hydrolases"/>
    <property type="match status" value="1"/>
</dbReference>
<evidence type="ECO:0000313" key="3">
    <source>
        <dbReference type="Proteomes" id="UP000000784"/>
    </source>
</evidence>